<dbReference type="InterPro" id="IPR011856">
    <property type="entry name" value="tRNA_endonuc-like_dom_sf"/>
</dbReference>
<dbReference type="GO" id="GO:0009307">
    <property type="term" value="P:DNA restriction-modification system"/>
    <property type="evidence" value="ECO:0007669"/>
    <property type="project" value="UniProtKB-KW"/>
</dbReference>
<name>A0A2U9IRX9_9CREN</name>
<evidence type="ECO:0000256" key="2">
    <source>
        <dbReference type="ARBA" id="ARBA00022679"/>
    </source>
</evidence>
<dbReference type="InterPro" id="IPR003356">
    <property type="entry name" value="DNA_methylase_A-5"/>
</dbReference>
<reference evidence="6 7" key="1">
    <citation type="submission" date="2018-05" db="EMBL/GenBank/DDBJ databases">
        <title>Complete Genome Sequences of Extremely Thermoacidophilic, Metal-Mobilizing Type-Strain Members of the Archaeal Family Sulfolobaceae: Acidianus brierleyi DSM-1651T, Acidianus sulfidivorans DSM-18786T, Metallosphaera hakonensis DSM-7519T, and Metallosphaera prunae DSM-10039T.</title>
        <authorList>
            <person name="Counts J.A."/>
            <person name="Kelly R.M."/>
        </authorList>
    </citation>
    <scope>NUCLEOTIDE SEQUENCE [LARGE SCALE GENOMIC DNA]</scope>
    <source>
        <strain evidence="6 7">HO1-1</strain>
    </source>
</reference>
<protein>
    <recommendedName>
        <fullName evidence="5">DNA methylase adenine-specific domain-containing protein</fullName>
    </recommendedName>
</protein>
<dbReference type="OrthoDB" id="46249at2157"/>
<keyword evidence="1" id="KW-0489">Methyltransferase</keyword>
<dbReference type="RefSeq" id="WP_110368824.1">
    <property type="nucleotide sequence ID" value="NZ_CP029287.2"/>
</dbReference>
<dbReference type="Pfam" id="PF02384">
    <property type="entry name" value="N6_Mtase"/>
    <property type="match status" value="1"/>
</dbReference>
<feature type="domain" description="DNA methylase adenine-specific" evidence="5">
    <location>
        <begin position="343"/>
        <end position="567"/>
    </location>
</feature>
<dbReference type="GO" id="GO:0003677">
    <property type="term" value="F:DNA binding"/>
    <property type="evidence" value="ECO:0007669"/>
    <property type="project" value="InterPro"/>
</dbReference>
<dbReference type="PRINTS" id="PR00507">
    <property type="entry name" value="N12N6MTFRASE"/>
</dbReference>
<evidence type="ECO:0000256" key="4">
    <source>
        <dbReference type="ARBA" id="ARBA00022747"/>
    </source>
</evidence>
<keyword evidence="3" id="KW-0949">S-adenosyl-L-methionine</keyword>
<evidence type="ECO:0000313" key="7">
    <source>
        <dbReference type="Proteomes" id="UP000247586"/>
    </source>
</evidence>
<keyword evidence="2" id="KW-0808">Transferase</keyword>
<dbReference type="PANTHER" id="PTHR33841">
    <property type="entry name" value="DNA METHYLTRANSFERASE YEEA-RELATED"/>
    <property type="match status" value="1"/>
</dbReference>
<dbReference type="CDD" id="cd02440">
    <property type="entry name" value="AdoMet_MTases"/>
    <property type="match status" value="1"/>
</dbReference>
<dbReference type="Gene3D" id="3.40.50.150">
    <property type="entry name" value="Vaccinia Virus protein VP39"/>
    <property type="match status" value="1"/>
</dbReference>
<gene>
    <name evidence="6" type="ORF">DFR87_02305</name>
</gene>
<dbReference type="AlphaFoldDB" id="A0A2U9IRX9"/>
<dbReference type="PROSITE" id="PS00092">
    <property type="entry name" value="N6_MTASE"/>
    <property type="match status" value="1"/>
</dbReference>
<keyword evidence="4" id="KW-0680">Restriction system</keyword>
<dbReference type="InterPro" id="IPR002052">
    <property type="entry name" value="DNA_methylase_N6_adenine_CS"/>
</dbReference>
<evidence type="ECO:0000256" key="3">
    <source>
        <dbReference type="ARBA" id="ARBA00022691"/>
    </source>
</evidence>
<dbReference type="InterPro" id="IPR050953">
    <property type="entry name" value="N4_N6_ade-DNA_methylase"/>
</dbReference>
<keyword evidence="7" id="KW-1185">Reference proteome</keyword>
<dbReference type="GO" id="GO:0032259">
    <property type="term" value="P:methylation"/>
    <property type="evidence" value="ECO:0007669"/>
    <property type="project" value="UniProtKB-KW"/>
</dbReference>
<dbReference type="STRING" id="1293036.GCA_001315825_03238"/>
<reference evidence="7" key="3">
    <citation type="submission" date="2020-03" db="EMBL/GenBank/DDBJ databases">
        <title>Sequencing and Assembly of Multiple Reported Metal-Biooxidizing Members of the Extremely Thermoacidophilic Archaeal Family Sulfolobaceae.</title>
        <authorList>
            <person name="Counts J.A."/>
            <person name="Kelly R.M."/>
        </authorList>
    </citation>
    <scope>NUCLEOTIDE SEQUENCE [LARGE SCALE GENOMIC DNA]</scope>
    <source>
        <strain evidence="7">HO1-1</strain>
    </source>
</reference>
<proteinExistence type="predicted"/>
<dbReference type="EMBL" id="CP029287">
    <property type="protein sequence ID" value="AWR98713.1"/>
    <property type="molecule type" value="Genomic_DNA"/>
</dbReference>
<accession>A0A2U9IRX9</accession>
<organism evidence="6 7">
    <name type="scientific">Metallosphaera hakonensis JCM 8857 = DSM 7519</name>
    <dbReference type="NCBI Taxonomy" id="1293036"/>
    <lineage>
        <taxon>Archaea</taxon>
        <taxon>Thermoproteota</taxon>
        <taxon>Thermoprotei</taxon>
        <taxon>Sulfolobales</taxon>
        <taxon>Sulfolobaceae</taxon>
        <taxon>Metallosphaera</taxon>
    </lineage>
</organism>
<evidence type="ECO:0000259" key="5">
    <source>
        <dbReference type="Pfam" id="PF02384"/>
    </source>
</evidence>
<dbReference type="GeneID" id="36834137"/>
<dbReference type="Gene3D" id="3.40.1350.10">
    <property type="match status" value="1"/>
</dbReference>
<evidence type="ECO:0000256" key="1">
    <source>
        <dbReference type="ARBA" id="ARBA00022603"/>
    </source>
</evidence>
<dbReference type="Proteomes" id="UP000247586">
    <property type="component" value="Chromosome"/>
</dbReference>
<dbReference type="SUPFAM" id="SSF53335">
    <property type="entry name" value="S-adenosyl-L-methionine-dependent methyltransferases"/>
    <property type="match status" value="1"/>
</dbReference>
<evidence type="ECO:0000313" key="6">
    <source>
        <dbReference type="EMBL" id="AWR98713.1"/>
    </source>
</evidence>
<dbReference type="GO" id="GO:0008170">
    <property type="term" value="F:N-methyltransferase activity"/>
    <property type="evidence" value="ECO:0007669"/>
    <property type="project" value="InterPro"/>
</dbReference>
<sequence length="578" mass="67491">MGEPTEWTYEGELLSQVKNIGGKLGFDAEQELKIGKGRSDLLLKFKDKPIAVIEIKKPDVDLSDSSLLDQVLRYADSYRKYYRDLKFFIVHNMKYADVYRWDESKEANRQINLMDFMEGSSKPKISKWVRAFDFPLPIIPETKSIADYRMISTTREGRENLEKFLIRLKELIEGKSFDLTDETIEKIHGYIEAAANPGAVEQLFNNWKNNKETKDAVAEILKEKGIEIPNNDSKMKEILQYVLKEAIYTFIMKVMFYYILQTEDADMANKLKQDIAELKPSEPELFKKIFDEVFKYAIERTGDFEEVFKSNTVDKLTIPPAALSKLDLLLDFLKQISWSSLRSDVIGKIFEKLIHEERRHLLGQFYTKDIVADLIVSQIDELGSILDPACGSGTFLVRAFNYLSRNNVAREVLENLRGIDIDRLAVMLTKINLYIIGLDEIRNGFKFQPNVIQEDYFQRQYEVDYIITNPPYTRQEEMKIAYFNKDYKRDLEKVANGIEDWNKRASIYAYFIVKSFNEAKKGIGYLVENSWLNAEYGKPLRRILLSDKTETTVIEPLTERWFEDAKVNTKYSNNKEIW</sequence>
<dbReference type="PANTHER" id="PTHR33841:SF5">
    <property type="entry name" value="DNA METHYLASE (MODIFICATION METHYLASE) (METHYLTRANSFERASE)-RELATED"/>
    <property type="match status" value="1"/>
</dbReference>
<dbReference type="InterPro" id="IPR029063">
    <property type="entry name" value="SAM-dependent_MTases_sf"/>
</dbReference>
<dbReference type="GO" id="GO:0009007">
    <property type="term" value="F:site-specific DNA-methyltransferase (adenine-specific) activity"/>
    <property type="evidence" value="ECO:0007669"/>
    <property type="project" value="UniProtKB-EC"/>
</dbReference>
<dbReference type="KEGG" id="mhk:DFR87_02305"/>
<reference evidence="7" key="2">
    <citation type="submission" date="2020-03" db="EMBL/GenBank/DDBJ databases">
        <title>Complete Genome Sequences of Extremely Thermoacidophilic, Metal-Mobilizing Type-Strain Members of the Archaeal Family Sulfolobaceae: Acidianus brierleyi DSM-1651T, Acidianus sulfidivorans DSM-18786T, Metallosphaera hakonensis DSM-7519T, and Metallosphaera prunae DSM-10039T.</title>
        <authorList>
            <person name="Counts J.A."/>
            <person name="Kelly R.M."/>
        </authorList>
    </citation>
    <scope>NUCLEOTIDE SEQUENCE [LARGE SCALE GENOMIC DNA]</scope>
    <source>
        <strain evidence="7">HO1-1</strain>
    </source>
</reference>